<dbReference type="Proteomes" id="UP000078200">
    <property type="component" value="Unassembled WGS sequence"/>
</dbReference>
<proteinExistence type="predicted"/>
<keyword evidence="2" id="KW-1185">Reference proteome</keyword>
<dbReference type="VEuPathDB" id="VectorBase:GAUT051422"/>
<dbReference type="EnsemblMetazoa" id="GAUT051422-RA">
    <property type="protein sequence ID" value="GAUT051422-PA"/>
    <property type="gene ID" value="GAUT051422"/>
</dbReference>
<evidence type="ECO:0000313" key="2">
    <source>
        <dbReference type="Proteomes" id="UP000078200"/>
    </source>
</evidence>
<organism evidence="1 2">
    <name type="scientific">Glossina austeni</name>
    <name type="common">Savannah tsetse fly</name>
    <dbReference type="NCBI Taxonomy" id="7395"/>
    <lineage>
        <taxon>Eukaryota</taxon>
        <taxon>Metazoa</taxon>
        <taxon>Ecdysozoa</taxon>
        <taxon>Arthropoda</taxon>
        <taxon>Hexapoda</taxon>
        <taxon>Insecta</taxon>
        <taxon>Pterygota</taxon>
        <taxon>Neoptera</taxon>
        <taxon>Endopterygota</taxon>
        <taxon>Diptera</taxon>
        <taxon>Brachycera</taxon>
        <taxon>Muscomorpha</taxon>
        <taxon>Hippoboscoidea</taxon>
        <taxon>Glossinidae</taxon>
        <taxon>Glossina</taxon>
    </lineage>
</organism>
<evidence type="ECO:0000313" key="1">
    <source>
        <dbReference type="EnsemblMetazoa" id="GAUT051422-PA"/>
    </source>
</evidence>
<sequence>MNECSKARKIKKTQTAEVALYCTRKKVNNSDAYPKTIKRLYSRISDYEEQQQQQQFTLSINFSNESGCLSFLITFNELVNEIVYEVQVTSALRIMLQRIDQLKSTVEIL</sequence>
<name>A0A1A9VY54_GLOAU</name>
<reference evidence="1" key="1">
    <citation type="submission" date="2020-05" db="UniProtKB">
        <authorList>
            <consortium name="EnsemblMetazoa"/>
        </authorList>
    </citation>
    <scope>IDENTIFICATION</scope>
    <source>
        <strain evidence="1">TTRI</strain>
    </source>
</reference>
<accession>A0A1A9VY54</accession>
<dbReference type="AlphaFoldDB" id="A0A1A9VY54"/>
<protein>
    <submittedName>
        <fullName evidence="1">Uncharacterized protein</fullName>
    </submittedName>
</protein>